<keyword evidence="5" id="KW-0408">Iron</keyword>
<protein>
    <submittedName>
        <fullName evidence="9">Radical SAM protein</fullName>
    </submittedName>
</protein>
<evidence type="ECO:0000256" key="6">
    <source>
        <dbReference type="ARBA" id="ARBA00023014"/>
    </source>
</evidence>
<dbReference type="PROSITE" id="PS01278">
    <property type="entry name" value="MTTASE_RADICAL"/>
    <property type="match status" value="1"/>
</dbReference>
<keyword evidence="6" id="KW-0411">Iron-sulfur</keyword>
<evidence type="ECO:0000256" key="3">
    <source>
        <dbReference type="ARBA" id="ARBA00022691"/>
    </source>
</evidence>
<dbReference type="Proteomes" id="UP001165427">
    <property type="component" value="Unassembled WGS sequence"/>
</dbReference>
<evidence type="ECO:0000259" key="7">
    <source>
        <dbReference type="PROSITE" id="PS51332"/>
    </source>
</evidence>
<dbReference type="SUPFAM" id="SSF102114">
    <property type="entry name" value="Radical SAM enzymes"/>
    <property type="match status" value="1"/>
</dbReference>
<evidence type="ECO:0000256" key="5">
    <source>
        <dbReference type="ARBA" id="ARBA00023004"/>
    </source>
</evidence>
<comment type="cofactor">
    <cofactor evidence="1">
        <name>[4Fe-4S] cluster</name>
        <dbReference type="ChEBI" id="CHEBI:49883"/>
    </cofactor>
</comment>
<dbReference type="SFLD" id="SFLDG01123">
    <property type="entry name" value="methyltransferase_(Class_B)"/>
    <property type="match status" value="1"/>
</dbReference>
<dbReference type="PANTHER" id="PTHR43409:SF16">
    <property type="entry name" value="SLR0320 PROTEIN"/>
    <property type="match status" value="1"/>
</dbReference>
<reference evidence="9" key="1">
    <citation type="submission" date="2022-04" db="EMBL/GenBank/DDBJ databases">
        <title>Desulfatitalea alkaliphila sp. nov., a novel anaerobic sulfate-reducing bacterium isolated from terrestrial mud volcano, Taman Peninsula, Russia.</title>
        <authorList>
            <person name="Khomyakova M.A."/>
            <person name="Merkel A.Y."/>
            <person name="Slobodkin A.I."/>
        </authorList>
    </citation>
    <scope>NUCLEOTIDE SEQUENCE</scope>
    <source>
        <strain evidence="9">M08but</strain>
    </source>
</reference>
<dbReference type="Pfam" id="PF04055">
    <property type="entry name" value="Radical_SAM"/>
    <property type="match status" value="1"/>
</dbReference>
<accession>A0AA41UKE6</accession>
<dbReference type="SFLD" id="SFLDS00029">
    <property type="entry name" value="Radical_SAM"/>
    <property type="match status" value="1"/>
</dbReference>
<evidence type="ECO:0000259" key="8">
    <source>
        <dbReference type="PROSITE" id="PS51918"/>
    </source>
</evidence>
<dbReference type="InterPro" id="IPR007197">
    <property type="entry name" value="rSAM"/>
</dbReference>
<name>A0AA41UKE6_9BACT</name>
<dbReference type="SFLD" id="SFLDG01082">
    <property type="entry name" value="B12-binding_domain_containing"/>
    <property type="match status" value="1"/>
</dbReference>
<evidence type="ECO:0000256" key="4">
    <source>
        <dbReference type="ARBA" id="ARBA00022723"/>
    </source>
</evidence>
<keyword evidence="4" id="KW-0479">Metal-binding</keyword>
<evidence type="ECO:0000313" key="10">
    <source>
        <dbReference type="Proteomes" id="UP001165427"/>
    </source>
</evidence>
<dbReference type="EMBL" id="JALJRB010000038">
    <property type="protein sequence ID" value="MCJ8502980.1"/>
    <property type="molecule type" value="Genomic_DNA"/>
</dbReference>
<dbReference type="InterPro" id="IPR034466">
    <property type="entry name" value="Methyltransferase_Class_B"/>
</dbReference>
<keyword evidence="3" id="KW-0949">S-adenosyl-L-methionine</keyword>
<dbReference type="Pfam" id="PF02310">
    <property type="entry name" value="B12-binding"/>
    <property type="match status" value="1"/>
</dbReference>
<evidence type="ECO:0000313" key="9">
    <source>
        <dbReference type="EMBL" id="MCJ8502980.1"/>
    </source>
</evidence>
<dbReference type="GO" id="GO:0051539">
    <property type="term" value="F:4 iron, 4 sulfur cluster binding"/>
    <property type="evidence" value="ECO:0007669"/>
    <property type="project" value="UniProtKB-KW"/>
</dbReference>
<dbReference type="AlphaFoldDB" id="A0AA41UKE6"/>
<dbReference type="PANTHER" id="PTHR43409">
    <property type="entry name" value="ANAEROBIC MAGNESIUM-PROTOPORPHYRIN IX MONOMETHYL ESTER CYCLASE-RELATED"/>
    <property type="match status" value="1"/>
</dbReference>
<dbReference type="InterPro" id="IPR058240">
    <property type="entry name" value="rSAM_sf"/>
</dbReference>
<dbReference type="InterPro" id="IPR051198">
    <property type="entry name" value="BchE-like"/>
</dbReference>
<dbReference type="InterPro" id="IPR023404">
    <property type="entry name" value="rSAM_horseshoe"/>
</dbReference>
<dbReference type="InterPro" id="IPR006638">
    <property type="entry name" value="Elp3/MiaA/NifB-like_rSAM"/>
</dbReference>
<evidence type="ECO:0000256" key="2">
    <source>
        <dbReference type="ARBA" id="ARBA00022485"/>
    </source>
</evidence>
<feature type="domain" description="Radical SAM core" evidence="8">
    <location>
        <begin position="183"/>
        <end position="411"/>
    </location>
</feature>
<comment type="caution">
    <text evidence="9">The sequence shown here is derived from an EMBL/GenBank/DDBJ whole genome shotgun (WGS) entry which is preliminary data.</text>
</comment>
<dbReference type="CDD" id="cd01335">
    <property type="entry name" value="Radical_SAM"/>
    <property type="match status" value="1"/>
</dbReference>
<dbReference type="GO" id="GO:0031419">
    <property type="term" value="F:cobalamin binding"/>
    <property type="evidence" value="ECO:0007669"/>
    <property type="project" value="InterPro"/>
</dbReference>
<dbReference type="Gene3D" id="3.80.30.20">
    <property type="entry name" value="tm_1862 like domain"/>
    <property type="match status" value="1"/>
</dbReference>
<gene>
    <name evidence="9" type="ORF">MRX98_20560</name>
</gene>
<dbReference type="PROSITE" id="PS51332">
    <property type="entry name" value="B12_BINDING"/>
    <property type="match status" value="1"/>
</dbReference>
<dbReference type="Gene3D" id="3.40.50.280">
    <property type="entry name" value="Cobalamin-binding domain"/>
    <property type="match status" value="1"/>
</dbReference>
<dbReference type="PROSITE" id="PS51918">
    <property type="entry name" value="RADICAL_SAM"/>
    <property type="match status" value="1"/>
</dbReference>
<organism evidence="9 10">
    <name type="scientific">Desulfatitalea alkaliphila</name>
    <dbReference type="NCBI Taxonomy" id="2929485"/>
    <lineage>
        <taxon>Bacteria</taxon>
        <taxon>Pseudomonadati</taxon>
        <taxon>Thermodesulfobacteriota</taxon>
        <taxon>Desulfobacteria</taxon>
        <taxon>Desulfobacterales</taxon>
        <taxon>Desulfosarcinaceae</taxon>
        <taxon>Desulfatitalea</taxon>
    </lineage>
</organism>
<dbReference type="SMART" id="SM00729">
    <property type="entry name" value="Elp3"/>
    <property type="match status" value="1"/>
</dbReference>
<dbReference type="RefSeq" id="WP_246914624.1">
    <property type="nucleotide sequence ID" value="NZ_JALJRB010000038.1"/>
</dbReference>
<dbReference type="InterPro" id="IPR006158">
    <property type="entry name" value="Cobalamin-bd"/>
</dbReference>
<keyword evidence="2" id="KW-0004">4Fe-4S</keyword>
<dbReference type="PROSITE" id="PS51257">
    <property type="entry name" value="PROKAR_LIPOPROTEIN"/>
    <property type="match status" value="1"/>
</dbReference>
<sequence length="424" mass="45925">MKVLFISANTEALNMPVMPLGVACVAEATRQAGHQVALLDLMSGKEARTAPADAIGSFRPACIGVSVRNIDDQKREATQFLLEKVKSVVAACRDASSAPIVVGGAGYSIFPASALAYLGADMGIAGEGEVGMPALLARLAEGRDVSDLPGVYLPGRVPRQPRAHCDTLDRLPLPAHDMLVSSAPQDQTTWIPVQTRRGCALRCSYCSTPRIEGTRLRKHSPERVVEWIAGWVAAGFKHFYFVDNTFNLPNGYALALCRQIIQRRLDMVWRCILYPATVNQELIAAMAAAGCRSVSMGFESGSVSVLRSLGKRFEPDQVRHASELCADHGIERMGFLLFGAPGETRDTVEESLAFADGLGLEALQLTAGIRIYPGTPLAATAFAEGRLAAGDDLLQPRFYLARGLAEWLPNRLRQWARSRSYVVI</sequence>
<dbReference type="InterPro" id="IPR020612">
    <property type="entry name" value="Methylthiotransferase_CS"/>
</dbReference>
<feature type="domain" description="B12-binding" evidence="7">
    <location>
        <begin position="1"/>
        <end position="146"/>
    </location>
</feature>
<proteinExistence type="predicted"/>
<dbReference type="GO" id="GO:0005829">
    <property type="term" value="C:cytosol"/>
    <property type="evidence" value="ECO:0007669"/>
    <property type="project" value="TreeGrafter"/>
</dbReference>
<dbReference type="GO" id="GO:0046872">
    <property type="term" value="F:metal ion binding"/>
    <property type="evidence" value="ECO:0007669"/>
    <property type="project" value="UniProtKB-KW"/>
</dbReference>
<dbReference type="GO" id="GO:0003824">
    <property type="term" value="F:catalytic activity"/>
    <property type="evidence" value="ECO:0007669"/>
    <property type="project" value="InterPro"/>
</dbReference>
<keyword evidence="10" id="KW-1185">Reference proteome</keyword>
<evidence type="ECO:0000256" key="1">
    <source>
        <dbReference type="ARBA" id="ARBA00001966"/>
    </source>
</evidence>